<dbReference type="PANTHER" id="PTHR46118">
    <property type="entry name" value="PROTEIN ABHD11"/>
    <property type="match status" value="1"/>
</dbReference>
<protein>
    <submittedName>
        <fullName evidence="4">Mitochondrial protein</fullName>
    </submittedName>
</protein>
<evidence type="ECO:0000256" key="2">
    <source>
        <dbReference type="ARBA" id="ARBA00022801"/>
    </source>
</evidence>
<feature type="domain" description="AB hydrolase-1" evidence="3">
    <location>
        <begin position="23"/>
        <end position="262"/>
    </location>
</feature>
<accession>V2X6F8</accession>
<keyword evidence="5" id="KW-1185">Reference proteome</keyword>
<evidence type="ECO:0000256" key="1">
    <source>
        <dbReference type="ARBA" id="ARBA00008645"/>
    </source>
</evidence>
<evidence type="ECO:0000313" key="4">
    <source>
        <dbReference type="EMBL" id="ESK89362.1"/>
    </source>
</evidence>
<dbReference type="Pfam" id="PF00561">
    <property type="entry name" value="Abhydrolase_1"/>
    <property type="match status" value="1"/>
</dbReference>
<name>V2X6F8_MONRO</name>
<dbReference type="Gene3D" id="3.40.50.1820">
    <property type="entry name" value="alpha/beta hydrolase"/>
    <property type="match status" value="1"/>
</dbReference>
<dbReference type="OrthoDB" id="8119704at2759"/>
<evidence type="ECO:0000259" key="3">
    <source>
        <dbReference type="Pfam" id="PF00561"/>
    </source>
</evidence>
<keyword evidence="2" id="KW-0378">Hydrolase</keyword>
<comment type="similarity">
    <text evidence="1">Belongs to the AB hydrolase superfamily.</text>
</comment>
<dbReference type="PANTHER" id="PTHR46118:SF4">
    <property type="entry name" value="PROTEIN ABHD11"/>
    <property type="match status" value="1"/>
</dbReference>
<dbReference type="SUPFAM" id="SSF53474">
    <property type="entry name" value="alpha/beta-Hydrolases"/>
    <property type="match status" value="1"/>
</dbReference>
<proteinExistence type="inferred from homology"/>
<dbReference type="GO" id="GO:0005739">
    <property type="term" value="C:mitochondrion"/>
    <property type="evidence" value="ECO:0007669"/>
    <property type="project" value="TreeGrafter"/>
</dbReference>
<dbReference type="InterPro" id="IPR000073">
    <property type="entry name" value="AB_hydrolase_1"/>
</dbReference>
<dbReference type="STRING" id="1381753.V2X6F8"/>
<dbReference type="Proteomes" id="UP000017559">
    <property type="component" value="Unassembled WGS sequence"/>
</dbReference>
<comment type="caution">
    <text evidence="4">The sequence shown here is derived from an EMBL/GenBank/DDBJ whole genome shotgun (WGS) entry which is preliminary data.</text>
</comment>
<dbReference type="HOGENOM" id="CLU_020336_53_0_1"/>
<reference evidence="4 5" key="1">
    <citation type="journal article" date="2014" name="BMC Genomics">
        <title>Genome and secretome analysis of the hemibiotrophic fungal pathogen, Moniliophthora roreri, which causes frosty pod rot disease of cacao: mechanisms of the biotrophic and necrotrophic phases.</title>
        <authorList>
            <person name="Meinhardt L.W."/>
            <person name="Costa G.G.L."/>
            <person name="Thomazella D.P.T."/>
            <person name="Teixeira P.J.P.L."/>
            <person name="Carazzolle M.F."/>
            <person name="Schuster S.C."/>
            <person name="Carlson J.E."/>
            <person name="Guiltinan M.J."/>
            <person name="Mieczkowski P."/>
            <person name="Farmer A."/>
            <person name="Ramaraj T."/>
            <person name="Crozier J."/>
            <person name="Davis R.E."/>
            <person name="Shao J."/>
            <person name="Melnick R.L."/>
            <person name="Pereira G.A.G."/>
            <person name="Bailey B.A."/>
        </authorList>
    </citation>
    <scope>NUCLEOTIDE SEQUENCE [LARGE SCALE GENOMIC DNA]</scope>
    <source>
        <strain evidence="4 5">MCA 2997</strain>
    </source>
</reference>
<dbReference type="AlphaFoldDB" id="V2X6F8"/>
<dbReference type="FunFam" id="3.40.50.1820:FF:000039">
    <property type="entry name" value="Esterase ybfF"/>
    <property type="match status" value="1"/>
</dbReference>
<gene>
    <name evidence="4" type="ORF">Moror_16205</name>
</gene>
<dbReference type="KEGG" id="mrr:Moror_16205"/>
<dbReference type="EMBL" id="AWSO01000568">
    <property type="protein sequence ID" value="ESK89362.1"/>
    <property type="molecule type" value="Genomic_DNA"/>
</dbReference>
<organism evidence="4 5">
    <name type="scientific">Moniliophthora roreri (strain MCA 2997)</name>
    <name type="common">Cocoa frosty pod rot fungus</name>
    <name type="synonym">Crinipellis roreri</name>
    <dbReference type="NCBI Taxonomy" id="1381753"/>
    <lineage>
        <taxon>Eukaryota</taxon>
        <taxon>Fungi</taxon>
        <taxon>Dikarya</taxon>
        <taxon>Basidiomycota</taxon>
        <taxon>Agaricomycotina</taxon>
        <taxon>Agaricomycetes</taxon>
        <taxon>Agaricomycetidae</taxon>
        <taxon>Agaricales</taxon>
        <taxon>Marasmiineae</taxon>
        <taxon>Marasmiaceae</taxon>
        <taxon>Moniliophthora</taxon>
    </lineage>
</organism>
<sequence length="291" mass="32719">MHTVGLDYDVIRPDKSENVPLGPPVVILHGLFGSKRNWQSLGKHYARALKRPVYSMDLRNHGESTHARPHTYEAMAADVLSFLKQRGLKDITMLGHSMGGKVAMALTLNASLPQGMLSKLIVEDIAPAQGTLSMEFRGYIDAMREIEKAKVRTRQQAEKILLHTEQDPSIVGFLLTNLITPKAEEEYARFRIPLDIIADHMDDLGSFPYVPGEAKWEGETLFIKGKNSSYINKRNLPLAEEFFPNSKLSVINAGHWVHVERPMQFNEAVLKFIKDGLSGIHDESGSYLSRR</sequence>
<evidence type="ECO:0000313" key="5">
    <source>
        <dbReference type="Proteomes" id="UP000017559"/>
    </source>
</evidence>
<dbReference type="InterPro" id="IPR029058">
    <property type="entry name" value="AB_hydrolase_fold"/>
</dbReference>
<dbReference type="GO" id="GO:0052689">
    <property type="term" value="F:carboxylic ester hydrolase activity"/>
    <property type="evidence" value="ECO:0007669"/>
    <property type="project" value="TreeGrafter"/>
</dbReference>